<organism evidence="1 2">
    <name type="scientific">Trichoderma guizhouense</name>
    <dbReference type="NCBI Taxonomy" id="1491466"/>
    <lineage>
        <taxon>Eukaryota</taxon>
        <taxon>Fungi</taxon>
        <taxon>Dikarya</taxon>
        <taxon>Ascomycota</taxon>
        <taxon>Pezizomycotina</taxon>
        <taxon>Sordariomycetes</taxon>
        <taxon>Hypocreomycetidae</taxon>
        <taxon>Hypocreales</taxon>
        <taxon>Hypocreaceae</taxon>
        <taxon>Trichoderma</taxon>
    </lineage>
</organism>
<comment type="caution">
    <text evidence="1">The sequence shown here is derived from an EMBL/GenBank/DDBJ whole genome shotgun (WGS) entry which is preliminary data.</text>
</comment>
<dbReference type="Proteomes" id="UP000191004">
    <property type="component" value="Unassembled WGS sequence"/>
</dbReference>
<keyword evidence="2" id="KW-1185">Reference proteome</keyword>
<sequence>MDKIEYHLQLVSLHARVALLQRTKRTSGEYPASILYIAIPNSAGGDPQLAQSQPLHNSESAPGRICHSLFRIQISAIFFFDAHISVEAAQPNAPIHSFSPFGSLLSVQ</sequence>
<evidence type="ECO:0000313" key="2">
    <source>
        <dbReference type="Proteomes" id="UP000191004"/>
    </source>
</evidence>
<dbReference type="EMBL" id="LVVK01000020">
    <property type="protein sequence ID" value="OPB38103.1"/>
    <property type="molecule type" value="Genomic_DNA"/>
</dbReference>
<name>A0A1T3CAF4_9HYPO</name>
<accession>A0A1T3CAF4</accession>
<proteinExistence type="predicted"/>
<reference evidence="1 2" key="1">
    <citation type="submission" date="2016-04" db="EMBL/GenBank/DDBJ databases">
        <title>Multiple horizontal gene transfer events from other fungi enriched the ability of the initially mycotrophic fungus Trichoderma (Ascomycota) to feed on dead plant biomass.</title>
        <authorList>
            <person name="Atanasova L."/>
            <person name="Chenthamara K."/>
            <person name="Zhang J."/>
            <person name="Grujic M."/>
            <person name="Henrissat B."/>
            <person name="Kuo A."/>
            <person name="Aertz A."/>
            <person name="Salamov A."/>
            <person name="Lipzen A."/>
            <person name="Labutti K."/>
            <person name="Barry K."/>
            <person name="Miao Y."/>
            <person name="Rahimi M.J."/>
            <person name="Shen Q."/>
            <person name="Grigoriev I.V."/>
            <person name="Kubicek C.P."/>
            <person name="Druzhinina I.S."/>
        </authorList>
    </citation>
    <scope>NUCLEOTIDE SEQUENCE [LARGE SCALE GENOMIC DNA]</scope>
    <source>
        <strain evidence="1 2">NJAU 4742</strain>
    </source>
</reference>
<evidence type="ECO:0000313" key="1">
    <source>
        <dbReference type="EMBL" id="OPB38103.1"/>
    </source>
</evidence>
<dbReference type="AlphaFoldDB" id="A0A1T3CAF4"/>
<gene>
    <name evidence="1" type="ORF">A0O28_0012070</name>
</gene>
<protein>
    <submittedName>
        <fullName evidence="1">Uncharacterized protein</fullName>
    </submittedName>
</protein>